<evidence type="ECO:0000256" key="1">
    <source>
        <dbReference type="SAM" id="MobiDB-lite"/>
    </source>
</evidence>
<dbReference type="AlphaFoldDB" id="A0AAE8SZ41"/>
<feature type="compositionally biased region" description="Basic and acidic residues" evidence="1">
    <location>
        <begin position="118"/>
        <end position="127"/>
    </location>
</feature>
<evidence type="ECO:0000313" key="3">
    <source>
        <dbReference type="Proteomes" id="UP001187682"/>
    </source>
</evidence>
<dbReference type="Proteomes" id="UP001187682">
    <property type="component" value="Unassembled WGS sequence"/>
</dbReference>
<feature type="compositionally biased region" description="Gly residues" evidence="1">
    <location>
        <begin position="128"/>
        <end position="147"/>
    </location>
</feature>
<name>A0AAE8SZ41_9PEZI</name>
<accession>A0AAE8SZ41</accession>
<protein>
    <submittedName>
        <fullName evidence="2">Uncharacterized protein</fullName>
    </submittedName>
</protein>
<proteinExistence type="predicted"/>
<sequence>MSRVLVRSIGATSARLRTSPPMRTLLRSSISTLSSNPHIKVFPDTPTPGTNLLTYLDTPTPALSVGTTTAIPPTPASFSENPKFLPILNKVLEEHAQFDPGLIAQARAFAGPGAPSAARHDNRKKLAGDGGAGGASMQGGAGGAGRGGHVHLSDERNPPDFGRIAYPEDILGSLEVDGTGEVVGRLEPSGTYRILTNQGILGLSPFLRGKLVERLKAEAAKLPAA</sequence>
<reference evidence="2" key="1">
    <citation type="submission" date="2018-03" db="EMBL/GenBank/DDBJ databases">
        <authorList>
            <person name="Guldener U."/>
        </authorList>
    </citation>
    <scope>NUCLEOTIDE SEQUENCE</scope>
</reference>
<dbReference type="EMBL" id="ONZQ02000016">
    <property type="protein sequence ID" value="SPO06570.1"/>
    <property type="molecule type" value="Genomic_DNA"/>
</dbReference>
<organism evidence="2 3">
    <name type="scientific">Cephalotrichum gorgonifer</name>
    <dbReference type="NCBI Taxonomy" id="2041049"/>
    <lineage>
        <taxon>Eukaryota</taxon>
        <taxon>Fungi</taxon>
        <taxon>Dikarya</taxon>
        <taxon>Ascomycota</taxon>
        <taxon>Pezizomycotina</taxon>
        <taxon>Sordariomycetes</taxon>
        <taxon>Hypocreomycetidae</taxon>
        <taxon>Microascales</taxon>
        <taxon>Microascaceae</taxon>
        <taxon>Cephalotrichum</taxon>
    </lineage>
</organism>
<feature type="region of interest" description="Disordered" evidence="1">
    <location>
        <begin position="112"/>
        <end position="156"/>
    </location>
</feature>
<comment type="caution">
    <text evidence="2">The sequence shown here is derived from an EMBL/GenBank/DDBJ whole genome shotgun (WGS) entry which is preliminary data.</text>
</comment>
<gene>
    <name evidence="2" type="ORF">DNG_09260</name>
</gene>
<evidence type="ECO:0000313" key="2">
    <source>
        <dbReference type="EMBL" id="SPO06570.1"/>
    </source>
</evidence>
<dbReference type="PANTHER" id="PTHR37331">
    <property type="entry name" value="YALI0F11671P"/>
    <property type="match status" value="1"/>
</dbReference>
<keyword evidence="3" id="KW-1185">Reference proteome</keyword>
<dbReference type="PANTHER" id="PTHR37331:SF1">
    <property type="entry name" value="YALI0F11671P"/>
    <property type="match status" value="1"/>
</dbReference>